<feature type="domain" description="Tyr recombinase" evidence="7">
    <location>
        <begin position="116"/>
        <end position="300"/>
    </location>
</feature>
<dbReference type="CDD" id="cd01189">
    <property type="entry name" value="INT_ICEBs1_C_like"/>
    <property type="match status" value="1"/>
</dbReference>
<dbReference type="Pfam" id="PF14659">
    <property type="entry name" value="Phage_int_SAM_3"/>
    <property type="match status" value="1"/>
</dbReference>
<dbReference type="InterPro" id="IPR011010">
    <property type="entry name" value="DNA_brk_join_enz"/>
</dbReference>
<dbReference type="PANTHER" id="PTHR30629">
    <property type="entry name" value="PROPHAGE INTEGRASE"/>
    <property type="match status" value="1"/>
</dbReference>
<dbReference type="GO" id="GO:0044826">
    <property type="term" value="P:viral genome integration into host DNA"/>
    <property type="evidence" value="ECO:0007669"/>
    <property type="project" value="UniProtKB-KW"/>
</dbReference>
<dbReference type="Pfam" id="PF00589">
    <property type="entry name" value="Phage_integrase"/>
    <property type="match status" value="1"/>
</dbReference>
<dbReference type="Gene3D" id="1.10.443.10">
    <property type="entry name" value="Intergrase catalytic core"/>
    <property type="match status" value="1"/>
</dbReference>
<evidence type="ECO:0000256" key="3">
    <source>
        <dbReference type="ARBA" id="ARBA00023125"/>
    </source>
</evidence>
<dbReference type="GO" id="GO:0046718">
    <property type="term" value="P:symbiont entry into host cell"/>
    <property type="evidence" value="ECO:0007669"/>
    <property type="project" value="UniProtKB-KW"/>
</dbReference>
<accession>A0A645A331</accession>
<name>A0A645A331_9ZZZZ</name>
<sequence length="323" mass="36549">MTVREWVAHWQEVYDKLRSRPTTYAAHDYIFKNHILPSLGERLLDDLTETAVGNFLENRKRFGSHRPESAGYPGLGDNTMRSIHRLLQQCLDQAVEDGKIEKNPARAFRYTKPKAAKANILSALEIEDYLDTAAQLGYLPMFTLALTAGLRQGELIALKWSDLNVEAHMLTIHEGRSVECRELVEYAGGVRIISLPHQTVKLLEQEHARHPSSPYMFPHPGTLRPYSPNMARLLHKRVTEQAGLDHVRFVDLRHTCAALALQGGMEVEELSKMLGHSRIDMTRQNYAPYLSHKGRKKAKAPVVEVQSKELAKASEQLGGLLKF</sequence>
<dbReference type="AlphaFoldDB" id="A0A645A331"/>
<dbReference type="GO" id="GO:0075713">
    <property type="term" value="P:establishment of integrated proviral latency"/>
    <property type="evidence" value="ECO:0007669"/>
    <property type="project" value="UniProtKB-KW"/>
</dbReference>
<keyword evidence="4" id="KW-0233">DNA recombination</keyword>
<evidence type="ECO:0000256" key="1">
    <source>
        <dbReference type="ARBA" id="ARBA00008857"/>
    </source>
</evidence>
<dbReference type="GO" id="GO:0006310">
    <property type="term" value="P:DNA recombination"/>
    <property type="evidence" value="ECO:0007669"/>
    <property type="project" value="UniProtKB-KW"/>
</dbReference>
<keyword evidence="2" id="KW-0229">DNA integration</keyword>
<dbReference type="InterPro" id="IPR004107">
    <property type="entry name" value="Integrase_SAM-like_N"/>
</dbReference>
<reference evidence="8" key="1">
    <citation type="submission" date="2019-08" db="EMBL/GenBank/DDBJ databases">
        <authorList>
            <person name="Kucharzyk K."/>
            <person name="Murdoch R.W."/>
            <person name="Higgins S."/>
            <person name="Loffler F."/>
        </authorList>
    </citation>
    <scope>NUCLEOTIDE SEQUENCE</scope>
</reference>
<dbReference type="InterPro" id="IPR050808">
    <property type="entry name" value="Phage_Integrase"/>
</dbReference>
<dbReference type="GO" id="GO:0003677">
    <property type="term" value="F:DNA binding"/>
    <property type="evidence" value="ECO:0007669"/>
    <property type="project" value="UniProtKB-KW"/>
</dbReference>
<dbReference type="InterPro" id="IPR013762">
    <property type="entry name" value="Integrase-like_cat_sf"/>
</dbReference>
<dbReference type="SUPFAM" id="SSF56349">
    <property type="entry name" value="DNA breaking-rejoining enzymes"/>
    <property type="match status" value="1"/>
</dbReference>
<dbReference type="InterPro" id="IPR002104">
    <property type="entry name" value="Integrase_catalytic"/>
</dbReference>
<gene>
    <name evidence="8" type="primary">xerC_156</name>
    <name evidence="8" type="ORF">SDC9_94152</name>
</gene>
<evidence type="ECO:0000256" key="6">
    <source>
        <dbReference type="ARBA" id="ARBA00023296"/>
    </source>
</evidence>
<dbReference type="EMBL" id="VSSQ01011678">
    <property type="protein sequence ID" value="MPM47442.1"/>
    <property type="molecule type" value="Genomic_DNA"/>
</dbReference>
<protein>
    <submittedName>
        <fullName evidence="8">Tyrosine recombinase XerC</fullName>
    </submittedName>
</protein>
<keyword evidence="3" id="KW-0238">DNA-binding</keyword>
<keyword evidence="6" id="KW-1160">Virus entry into host cell</keyword>
<evidence type="ECO:0000256" key="2">
    <source>
        <dbReference type="ARBA" id="ARBA00022908"/>
    </source>
</evidence>
<dbReference type="PANTHER" id="PTHR30629:SF2">
    <property type="entry name" value="PROPHAGE INTEGRASE INTS-RELATED"/>
    <property type="match status" value="1"/>
</dbReference>
<dbReference type="InterPro" id="IPR010998">
    <property type="entry name" value="Integrase_recombinase_N"/>
</dbReference>
<evidence type="ECO:0000256" key="4">
    <source>
        <dbReference type="ARBA" id="ARBA00023172"/>
    </source>
</evidence>
<dbReference type="PROSITE" id="PS51898">
    <property type="entry name" value="TYR_RECOMBINASE"/>
    <property type="match status" value="1"/>
</dbReference>
<dbReference type="GO" id="GO:0015074">
    <property type="term" value="P:DNA integration"/>
    <property type="evidence" value="ECO:0007669"/>
    <property type="project" value="UniProtKB-KW"/>
</dbReference>
<proteinExistence type="inferred from homology"/>
<evidence type="ECO:0000259" key="7">
    <source>
        <dbReference type="PROSITE" id="PS51898"/>
    </source>
</evidence>
<evidence type="ECO:0000256" key="5">
    <source>
        <dbReference type="ARBA" id="ARBA00023195"/>
    </source>
</evidence>
<comment type="similarity">
    <text evidence="1">Belongs to the 'phage' integrase family.</text>
</comment>
<organism evidence="8">
    <name type="scientific">bioreactor metagenome</name>
    <dbReference type="NCBI Taxonomy" id="1076179"/>
    <lineage>
        <taxon>unclassified sequences</taxon>
        <taxon>metagenomes</taxon>
        <taxon>ecological metagenomes</taxon>
    </lineage>
</organism>
<dbReference type="Gene3D" id="1.10.150.130">
    <property type="match status" value="1"/>
</dbReference>
<evidence type="ECO:0000313" key="8">
    <source>
        <dbReference type="EMBL" id="MPM47442.1"/>
    </source>
</evidence>
<comment type="caution">
    <text evidence="8">The sequence shown here is derived from an EMBL/GenBank/DDBJ whole genome shotgun (WGS) entry which is preliminary data.</text>
</comment>
<keyword evidence="5" id="KW-1179">Viral genome integration</keyword>